<evidence type="ECO:0000313" key="2">
    <source>
        <dbReference type="Proteomes" id="UP001597058"/>
    </source>
</evidence>
<evidence type="ECO:0000313" key="1">
    <source>
        <dbReference type="EMBL" id="MFD1311133.1"/>
    </source>
</evidence>
<sequence>MSTRSRISPSTVGTTAAPDWTVQITDVLADPTDSSGGSVRPAAEVPFVAVHLWHAGAAADLIGEAVARRGGDSAPHEALRALHERAAAGEAFGEGAWSEVLEPALREVYRLAYPREQVHDRAAAAASAFALSRGWAEEDAEDYGETYARMNTEVSERVHAEANTVANTAAHALAFATGEAEDYARAWPFALVQAWIAAYAGADGTGGPAGQEARTRLRDGLADAIRRAAA</sequence>
<name>A0ABW3XPL3_9ACTN</name>
<dbReference type="EMBL" id="JBHTMM010000069">
    <property type="protein sequence ID" value="MFD1311133.1"/>
    <property type="molecule type" value="Genomic_DNA"/>
</dbReference>
<dbReference type="Proteomes" id="UP001597058">
    <property type="component" value="Unassembled WGS sequence"/>
</dbReference>
<comment type="caution">
    <text evidence="1">The sequence shown here is derived from an EMBL/GenBank/DDBJ whole genome shotgun (WGS) entry which is preliminary data.</text>
</comment>
<organism evidence="1 2">
    <name type="scientific">Streptomyces kaempferi</name>
    <dbReference type="NCBI Taxonomy" id="333725"/>
    <lineage>
        <taxon>Bacteria</taxon>
        <taxon>Bacillati</taxon>
        <taxon>Actinomycetota</taxon>
        <taxon>Actinomycetes</taxon>
        <taxon>Kitasatosporales</taxon>
        <taxon>Streptomycetaceae</taxon>
        <taxon>Streptomyces</taxon>
    </lineage>
</organism>
<proteinExistence type="predicted"/>
<keyword evidence="2" id="KW-1185">Reference proteome</keyword>
<dbReference type="RefSeq" id="WP_381330078.1">
    <property type="nucleotide sequence ID" value="NZ_JBHTMM010000069.1"/>
</dbReference>
<accession>A0ABW3XPL3</accession>
<reference evidence="2" key="1">
    <citation type="journal article" date="2019" name="Int. J. Syst. Evol. Microbiol.">
        <title>The Global Catalogue of Microorganisms (GCM) 10K type strain sequencing project: providing services to taxonomists for standard genome sequencing and annotation.</title>
        <authorList>
            <consortium name="The Broad Institute Genomics Platform"/>
            <consortium name="The Broad Institute Genome Sequencing Center for Infectious Disease"/>
            <person name="Wu L."/>
            <person name="Ma J."/>
        </authorList>
    </citation>
    <scope>NUCLEOTIDE SEQUENCE [LARGE SCALE GENOMIC DNA]</scope>
    <source>
        <strain evidence="2">CGMCC 4.7020</strain>
    </source>
</reference>
<protein>
    <submittedName>
        <fullName evidence="1">SpcZ</fullName>
    </submittedName>
</protein>
<gene>
    <name evidence="1" type="ORF">ACFQ5X_35605</name>
</gene>